<keyword evidence="2" id="KW-1003">Cell membrane</keyword>
<dbReference type="Proteomes" id="UP001157167">
    <property type="component" value="Unassembled WGS sequence"/>
</dbReference>
<keyword evidence="4 9" id="KW-0812">Transmembrane</keyword>
<feature type="transmembrane region" description="Helical" evidence="9">
    <location>
        <begin position="21"/>
        <end position="40"/>
    </location>
</feature>
<evidence type="ECO:0000256" key="3">
    <source>
        <dbReference type="ARBA" id="ARBA00022679"/>
    </source>
</evidence>
<evidence type="ECO:0000256" key="5">
    <source>
        <dbReference type="ARBA" id="ARBA00022777"/>
    </source>
</evidence>
<evidence type="ECO:0000256" key="2">
    <source>
        <dbReference type="ARBA" id="ARBA00022475"/>
    </source>
</evidence>
<evidence type="ECO:0000259" key="12">
    <source>
        <dbReference type="Pfam" id="PF07730"/>
    </source>
</evidence>
<reference evidence="14" key="1">
    <citation type="journal article" date="2019" name="Int. J. Syst. Evol. Microbiol.">
        <title>The Global Catalogue of Microorganisms (GCM) 10K type strain sequencing project: providing services to taxonomists for standard genome sequencing and annotation.</title>
        <authorList>
            <consortium name="The Broad Institute Genomics Platform"/>
            <consortium name="The Broad Institute Genome Sequencing Center for Infectious Disease"/>
            <person name="Wu L."/>
            <person name="Ma J."/>
        </authorList>
    </citation>
    <scope>NUCLEOTIDE SEQUENCE [LARGE SCALE GENOMIC DNA]</scope>
    <source>
        <strain evidence="14">NBRC 102407</strain>
    </source>
</reference>
<evidence type="ECO:0000259" key="10">
    <source>
        <dbReference type="Pfam" id="PF02518"/>
    </source>
</evidence>
<sequence length="473" mass="52479">MPPSDRLPLRQQITRLLPHKLWSYLLVTTGCLAVISLLAFGRLHSEFGIEAMRSTQDYKARLDRIDALLVAVLNAETGVRGYLVSGRNPVYLDSYELSEKEVGPLLEKMSQDFPEGSPDRAEFEMLRGLVALKRSLLDESIRLGQPPPLISQGAGGPGKAYMDQIRTSIDALRARLEERNHQVVEESVRRLSSIQRTVTALAAGALGLIIALFAVQQRQAALRARIAELLKHENDVLESTVVQRTRELSDLASYLTDSREAEKARLAREMHDELGALLTAAKMDASWLLRSLGANSSPDIQARFRRLIDTIGSGITIKRRIIDDLRPPLLQGLGLVEALRAVSDDLRHEYELKLNLPDKDIHCPEQQALAVFRIVQEAITNIRKYANAHHLELGLEVKGSDIHLWIADDGDGFDVASPTLNRHGLAGMKHRVQMFEGNFSLISAPGKGTRIDARMPLLDGPPPPESVHHQPVA</sequence>
<keyword evidence="5" id="KW-0418">Kinase</keyword>
<dbReference type="Pfam" id="PF02518">
    <property type="entry name" value="HATPase_c"/>
    <property type="match status" value="1"/>
</dbReference>
<feature type="domain" description="CHASE3" evidence="11">
    <location>
        <begin position="58"/>
        <end position="180"/>
    </location>
</feature>
<evidence type="ECO:0000256" key="4">
    <source>
        <dbReference type="ARBA" id="ARBA00022692"/>
    </source>
</evidence>
<dbReference type="CDD" id="cd16917">
    <property type="entry name" value="HATPase_UhpB-NarQ-NarX-like"/>
    <property type="match status" value="1"/>
</dbReference>
<keyword evidence="3" id="KW-0808">Transferase</keyword>
<evidence type="ECO:0000256" key="9">
    <source>
        <dbReference type="SAM" id="Phobius"/>
    </source>
</evidence>
<evidence type="ECO:0000256" key="7">
    <source>
        <dbReference type="ARBA" id="ARBA00023012"/>
    </source>
</evidence>
<evidence type="ECO:0000256" key="6">
    <source>
        <dbReference type="ARBA" id="ARBA00022989"/>
    </source>
</evidence>
<dbReference type="Pfam" id="PF07730">
    <property type="entry name" value="HisKA_3"/>
    <property type="match status" value="1"/>
</dbReference>
<dbReference type="Pfam" id="PF05227">
    <property type="entry name" value="CHASE3"/>
    <property type="match status" value="1"/>
</dbReference>
<feature type="domain" description="Signal transduction histidine kinase subgroup 3 dimerisation and phosphoacceptor" evidence="12">
    <location>
        <begin position="262"/>
        <end position="329"/>
    </location>
</feature>
<dbReference type="Gene3D" id="1.20.5.1930">
    <property type="match status" value="1"/>
</dbReference>
<dbReference type="Gene3D" id="3.30.565.10">
    <property type="entry name" value="Histidine kinase-like ATPase, C-terminal domain"/>
    <property type="match status" value="1"/>
</dbReference>
<dbReference type="EMBL" id="BSPX01000034">
    <property type="protein sequence ID" value="GLT22914.1"/>
    <property type="molecule type" value="Genomic_DNA"/>
</dbReference>
<dbReference type="PANTHER" id="PTHR24421">
    <property type="entry name" value="NITRATE/NITRITE SENSOR PROTEIN NARX-RELATED"/>
    <property type="match status" value="1"/>
</dbReference>
<keyword evidence="14" id="KW-1185">Reference proteome</keyword>
<evidence type="ECO:0008006" key="15">
    <source>
        <dbReference type="Google" id="ProtNLM"/>
    </source>
</evidence>
<dbReference type="InterPro" id="IPR007891">
    <property type="entry name" value="CHASE3"/>
</dbReference>
<organism evidence="13 14">
    <name type="scientific">Zoogloea oryzae</name>
    <dbReference type="NCBI Taxonomy" id="310767"/>
    <lineage>
        <taxon>Bacteria</taxon>
        <taxon>Pseudomonadati</taxon>
        <taxon>Pseudomonadota</taxon>
        <taxon>Betaproteobacteria</taxon>
        <taxon>Rhodocyclales</taxon>
        <taxon>Zoogloeaceae</taxon>
        <taxon>Zoogloea</taxon>
    </lineage>
</organism>
<dbReference type="InterPro" id="IPR003594">
    <property type="entry name" value="HATPase_dom"/>
</dbReference>
<dbReference type="InterPro" id="IPR036890">
    <property type="entry name" value="HATPase_C_sf"/>
</dbReference>
<protein>
    <recommendedName>
        <fullName evidence="15">Histidine kinase</fullName>
    </recommendedName>
</protein>
<evidence type="ECO:0000259" key="11">
    <source>
        <dbReference type="Pfam" id="PF05227"/>
    </source>
</evidence>
<comment type="caution">
    <text evidence="13">The sequence shown here is derived from an EMBL/GenBank/DDBJ whole genome shotgun (WGS) entry which is preliminary data.</text>
</comment>
<accession>A0ABQ6FCA2</accession>
<dbReference type="PANTHER" id="PTHR24421:SF37">
    <property type="entry name" value="SENSOR HISTIDINE KINASE NARS"/>
    <property type="match status" value="1"/>
</dbReference>
<evidence type="ECO:0000256" key="1">
    <source>
        <dbReference type="ARBA" id="ARBA00004651"/>
    </source>
</evidence>
<name>A0ABQ6FCA2_9RHOO</name>
<gene>
    <name evidence="13" type="ORF">GCM10007933_23750</name>
</gene>
<keyword evidence="6 9" id="KW-1133">Transmembrane helix</keyword>
<dbReference type="SUPFAM" id="SSF55874">
    <property type="entry name" value="ATPase domain of HSP90 chaperone/DNA topoisomerase II/histidine kinase"/>
    <property type="match status" value="1"/>
</dbReference>
<dbReference type="CDD" id="cd19410">
    <property type="entry name" value="HK9-like_sensor"/>
    <property type="match status" value="1"/>
</dbReference>
<dbReference type="PROSITE" id="PS51257">
    <property type="entry name" value="PROKAR_LIPOPROTEIN"/>
    <property type="match status" value="1"/>
</dbReference>
<evidence type="ECO:0000313" key="14">
    <source>
        <dbReference type="Proteomes" id="UP001157167"/>
    </source>
</evidence>
<evidence type="ECO:0000256" key="8">
    <source>
        <dbReference type="ARBA" id="ARBA00023136"/>
    </source>
</evidence>
<dbReference type="InterPro" id="IPR050482">
    <property type="entry name" value="Sensor_HK_TwoCompSys"/>
</dbReference>
<keyword evidence="7" id="KW-0902">Two-component regulatory system</keyword>
<comment type="subcellular location">
    <subcellularLocation>
        <location evidence="1">Cell membrane</location>
        <topology evidence="1">Multi-pass membrane protein</topology>
    </subcellularLocation>
</comment>
<dbReference type="InterPro" id="IPR011712">
    <property type="entry name" value="Sig_transdc_His_kin_sub3_dim/P"/>
</dbReference>
<proteinExistence type="predicted"/>
<keyword evidence="8 9" id="KW-0472">Membrane</keyword>
<feature type="domain" description="Histidine kinase/HSP90-like ATPase" evidence="10">
    <location>
        <begin position="369"/>
        <end position="457"/>
    </location>
</feature>
<evidence type="ECO:0000313" key="13">
    <source>
        <dbReference type="EMBL" id="GLT22914.1"/>
    </source>
</evidence>